<protein>
    <submittedName>
        <fullName evidence="1">Uncharacterized protein</fullName>
    </submittedName>
</protein>
<dbReference type="Proteomes" id="UP001329430">
    <property type="component" value="Unassembled WGS sequence"/>
</dbReference>
<gene>
    <name evidence="1" type="ORF">RI129_000049</name>
</gene>
<evidence type="ECO:0000313" key="2">
    <source>
        <dbReference type="Proteomes" id="UP001329430"/>
    </source>
</evidence>
<reference evidence="1 2" key="1">
    <citation type="journal article" date="2024" name="Insects">
        <title>An Improved Chromosome-Level Genome Assembly of the Firefly Pyrocoelia pectoralis.</title>
        <authorList>
            <person name="Fu X."/>
            <person name="Meyer-Rochow V.B."/>
            <person name="Ballantyne L."/>
            <person name="Zhu X."/>
        </authorList>
    </citation>
    <scope>NUCLEOTIDE SEQUENCE [LARGE SCALE GENOMIC DNA]</scope>
    <source>
        <strain evidence="1">XCY_ONT2</strain>
    </source>
</reference>
<comment type="caution">
    <text evidence="1">The sequence shown here is derived from an EMBL/GenBank/DDBJ whole genome shotgun (WGS) entry which is preliminary data.</text>
</comment>
<proteinExistence type="predicted"/>
<evidence type="ECO:0000313" key="1">
    <source>
        <dbReference type="EMBL" id="KAK5637766.1"/>
    </source>
</evidence>
<organism evidence="1 2">
    <name type="scientific">Pyrocoelia pectoralis</name>
    <dbReference type="NCBI Taxonomy" id="417401"/>
    <lineage>
        <taxon>Eukaryota</taxon>
        <taxon>Metazoa</taxon>
        <taxon>Ecdysozoa</taxon>
        <taxon>Arthropoda</taxon>
        <taxon>Hexapoda</taxon>
        <taxon>Insecta</taxon>
        <taxon>Pterygota</taxon>
        <taxon>Neoptera</taxon>
        <taxon>Endopterygota</taxon>
        <taxon>Coleoptera</taxon>
        <taxon>Polyphaga</taxon>
        <taxon>Elateriformia</taxon>
        <taxon>Elateroidea</taxon>
        <taxon>Lampyridae</taxon>
        <taxon>Lampyrinae</taxon>
        <taxon>Pyrocoelia</taxon>
    </lineage>
</organism>
<keyword evidence="2" id="KW-1185">Reference proteome</keyword>
<dbReference type="AlphaFoldDB" id="A0AAN7V1S8"/>
<sequence>MFTSTRNHNQNKYKLLQEILEPMKDIGYFTFKDNESIMEPNDARPDSIFIFDDIACEKQDNIRAYFSMGRHNAVDCFYLGQTYSKIPKQLVRDNANLIVIFEQDEMNLKHIYDDHVSPTISIQLFREICSECWKHQFGFLVINKDVDLSSGRFRKGFDQYIIP</sequence>
<accession>A0AAN7V1S8</accession>
<name>A0AAN7V1S8_9COLE</name>
<dbReference type="EMBL" id="JAVRBK010000148">
    <property type="protein sequence ID" value="KAK5637766.1"/>
    <property type="molecule type" value="Genomic_DNA"/>
</dbReference>